<accession>A0ABU1AEF6</accession>
<evidence type="ECO:0000313" key="2">
    <source>
        <dbReference type="Proteomes" id="UP001243717"/>
    </source>
</evidence>
<protein>
    <submittedName>
        <fullName evidence="1">Inositol monophosphatase family protein</fullName>
    </submittedName>
</protein>
<evidence type="ECO:0000313" key="1">
    <source>
        <dbReference type="EMBL" id="MDQ8193149.1"/>
    </source>
</evidence>
<keyword evidence="2" id="KW-1185">Reference proteome</keyword>
<organism evidence="1 2">
    <name type="scientific">Thalassobacterium sedimentorum</name>
    <dbReference type="NCBI Taxonomy" id="3041258"/>
    <lineage>
        <taxon>Bacteria</taxon>
        <taxon>Pseudomonadati</taxon>
        <taxon>Verrucomicrobiota</taxon>
        <taxon>Opitutia</taxon>
        <taxon>Puniceicoccales</taxon>
        <taxon>Coraliomargaritaceae</taxon>
        <taxon>Thalassobacterium</taxon>
    </lineage>
</organism>
<reference evidence="1 2" key="1">
    <citation type="submission" date="2023-04" db="EMBL/GenBank/DDBJ databases">
        <title>A novel bacteria isolated from coastal sediment.</title>
        <authorList>
            <person name="Liu X.-J."/>
            <person name="Du Z.-J."/>
        </authorList>
    </citation>
    <scope>NUCLEOTIDE SEQUENCE [LARGE SCALE GENOMIC DNA]</scope>
    <source>
        <strain evidence="1 2">SDUM461004</strain>
    </source>
</reference>
<dbReference type="EMBL" id="JARXIC010000002">
    <property type="protein sequence ID" value="MDQ8193149.1"/>
    <property type="molecule type" value="Genomic_DNA"/>
</dbReference>
<dbReference type="Gene3D" id="3.30.540.10">
    <property type="entry name" value="Fructose-1,6-Bisphosphatase, subunit A, domain 1"/>
    <property type="match status" value="1"/>
</dbReference>
<sequence>MKENQETIRTLLCDLEQAILEAILVERGRTTVEALAAVSEETAADTIYAIDRVAEATITAWFTANWPSEWPVEIVMEGLEDGEILSFPVGSTVSETTLKCIIDPIDGTRGIMYDKRAAWILAGIAPQRGAANTIADIEVAVMTEVPTTRQWRADQVSAVRGGGVRTVALDVRDAFRSELLVLKPSRATEVRHAFGTITRFFPAGLTLLSEVEEALWGRLYGQADSPSPLVFNDQYISTGGQFYELLAGHDRFIADLRPEAFAKLGILSNLSCHPYDVATALIMEESGCVIEKPNGQPLDYPLDTTTPVSWVAYANPELANAMRPTLQAVIAEYL</sequence>
<dbReference type="Proteomes" id="UP001243717">
    <property type="component" value="Unassembled WGS sequence"/>
</dbReference>
<gene>
    <name evidence="1" type="ORF">QEH59_01840</name>
</gene>
<name>A0ABU1AEF6_9BACT</name>
<comment type="caution">
    <text evidence="1">The sequence shown here is derived from an EMBL/GenBank/DDBJ whole genome shotgun (WGS) entry which is preliminary data.</text>
</comment>
<dbReference type="SUPFAM" id="SSF56655">
    <property type="entry name" value="Carbohydrate phosphatase"/>
    <property type="match status" value="1"/>
</dbReference>
<proteinExistence type="predicted"/>
<dbReference type="Gene3D" id="3.40.190.80">
    <property type="match status" value="1"/>
</dbReference>